<evidence type="ECO:0000256" key="9">
    <source>
        <dbReference type="SAM" id="MobiDB-lite"/>
    </source>
</evidence>
<feature type="region of interest" description="Disordered" evidence="9">
    <location>
        <begin position="1"/>
        <end position="27"/>
    </location>
</feature>
<dbReference type="InterPro" id="IPR036396">
    <property type="entry name" value="Cyt_P450_sf"/>
</dbReference>
<dbReference type="InterPro" id="IPR002397">
    <property type="entry name" value="Cyt_P450_B"/>
</dbReference>
<dbReference type="PANTHER" id="PTHR46696">
    <property type="entry name" value="P450, PUTATIVE (EUROFUNG)-RELATED"/>
    <property type="match status" value="1"/>
</dbReference>
<reference evidence="10" key="1">
    <citation type="submission" date="2014-05" db="EMBL/GenBank/DDBJ databases">
        <authorList>
            <person name="Horn Fabian"/>
        </authorList>
    </citation>
    <scope>NUCLEOTIDE SEQUENCE</scope>
</reference>
<keyword evidence="5 8" id="KW-0560">Oxidoreductase</keyword>
<comment type="similarity">
    <text evidence="2 8">Belongs to the cytochrome P450 family.</text>
</comment>
<organism evidence="10">
    <name type="scientific">Streptomyces iranensis</name>
    <dbReference type="NCBI Taxonomy" id="576784"/>
    <lineage>
        <taxon>Bacteria</taxon>
        <taxon>Bacillati</taxon>
        <taxon>Actinomycetota</taxon>
        <taxon>Actinomycetes</taxon>
        <taxon>Kitasatosporales</taxon>
        <taxon>Streptomycetaceae</taxon>
        <taxon>Streptomyces</taxon>
        <taxon>Streptomyces violaceusniger group</taxon>
    </lineage>
</organism>
<gene>
    <name evidence="10" type="ORF">SIRAN9100</name>
</gene>
<proteinExistence type="inferred from homology"/>
<evidence type="ECO:0000313" key="10">
    <source>
        <dbReference type="EMBL" id="CDR16648.1"/>
    </source>
</evidence>
<dbReference type="Pfam" id="PF00067">
    <property type="entry name" value="p450"/>
    <property type="match status" value="1"/>
</dbReference>
<evidence type="ECO:0000256" key="1">
    <source>
        <dbReference type="ARBA" id="ARBA00001971"/>
    </source>
</evidence>
<evidence type="ECO:0000256" key="4">
    <source>
        <dbReference type="ARBA" id="ARBA00022723"/>
    </source>
</evidence>
<keyword evidence="3 8" id="KW-0349">Heme</keyword>
<evidence type="ECO:0000256" key="8">
    <source>
        <dbReference type="RuleBase" id="RU000461"/>
    </source>
</evidence>
<protein>
    <submittedName>
        <fullName evidence="10">Cytochrome P450</fullName>
    </submittedName>
</protein>
<dbReference type="PRINTS" id="PR00385">
    <property type="entry name" value="P450"/>
</dbReference>
<dbReference type="GO" id="GO:0005506">
    <property type="term" value="F:iron ion binding"/>
    <property type="evidence" value="ECO:0007669"/>
    <property type="project" value="InterPro"/>
</dbReference>
<dbReference type="GO" id="GO:0020037">
    <property type="term" value="F:heme binding"/>
    <property type="evidence" value="ECO:0007669"/>
    <property type="project" value="InterPro"/>
</dbReference>
<accession>A0A061AB68</accession>
<evidence type="ECO:0000256" key="5">
    <source>
        <dbReference type="ARBA" id="ARBA00023002"/>
    </source>
</evidence>
<dbReference type="HOGENOM" id="CLU_033716_1_1_11"/>
<dbReference type="AlphaFoldDB" id="A0A061AB68"/>
<dbReference type="FunFam" id="1.10.630.10:FF:000018">
    <property type="entry name" value="Cytochrome P450 monooxygenase"/>
    <property type="match status" value="1"/>
</dbReference>
<evidence type="ECO:0000256" key="7">
    <source>
        <dbReference type="ARBA" id="ARBA00023033"/>
    </source>
</evidence>
<dbReference type="PROSITE" id="PS00086">
    <property type="entry name" value="CYTOCHROME_P450"/>
    <property type="match status" value="1"/>
</dbReference>
<keyword evidence="4 8" id="KW-0479">Metal-binding</keyword>
<dbReference type="InterPro" id="IPR001128">
    <property type="entry name" value="Cyt_P450"/>
</dbReference>
<evidence type="ECO:0000256" key="3">
    <source>
        <dbReference type="ARBA" id="ARBA00022617"/>
    </source>
</evidence>
<dbReference type="GO" id="GO:0016705">
    <property type="term" value="F:oxidoreductase activity, acting on paired donors, with incorporation or reduction of molecular oxygen"/>
    <property type="evidence" value="ECO:0007669"/>
    <property type="project" value="InterPro"/>
</dbReference>
<evidence type="ECO:0000256" key="6">
    <source>
        <dbReference type="ARBA" id="ARBA00023004"/>
    </source>
</evidence>
<dbReference type="RefSeq" id="WP_044579889.1">
    <property type="nucleotide sequence ID" value="NZ_CP136563.1"/>
</dbReference>
<dbReference type="PANTHER" id="PTHR46696:SF5">
    <property type="entry name" value="CYTOCHROME P450 BJ-1"/>
    <property type="match status" value="1"/>
</dbReference>
<dbReference type="GO" id="GO:0004497">
    <property type="term" value="F:monooxygenase activity"/>
    <property type="evidence" value="ECO:0007669"/>
    <property type="project" value="UniProtKB-KW"/>
</dbReference>
<name>A0A061AB68_9ACTN</name>
<dbReference type="Gene3D" id="1.10.630.10">
    <property type="entry name" value="Cytochrome P450"/>
    <property type="match status" value="1"/>
</dbReference>
<dbReference type="EMBL" id="LK022848">
    <property type="protein sequence ID" value="CDR16648.1"/>
    <property type="molecule type" value="Genomic_DNA"/>
</dbReference>
<evidence type="ECO:0000256" key="2">
    <source>
        <dbReference type="ARBA" id="ARBA00010617"/>
    </source>
</evidence>
<dbReference type="SUPFAM" id="SSF48264">
    <property type="entry name" value="Cytochrome P450"/>
    <property type="match status" value="1"/>
</dbReference>
<sequence>MTAPPRTEESVVTPGDGEQLLSYPIPSDTALGPPAEWARLRQRCPVAKVALPSGDAASLLTRYDDVKQVLSDPRFTRLLNADDAARVSDSESGGVFNSSMAQSLPQGGEGHQRWRRMVAKWFTAKRMNALRPGIEAMAERLIDAMVEQGHPADLKAHLAFPLPVWVICDLLGVPDSDRDRFAHWSDTLLNLTRYRQDEVDAAQAEFADYMAAHVAAKRTGPGEDLLSELITATGPGGHRMSDAELVATGQALLVAGHETTANMIGKMLAMLLADRSHWERLLADRSLVRTAVEEALRFDANPGFGMPRYIGEDTEVADTVLPRGTTVVCSMAAANRDETAFEGAGELALDRSPNPHLAFGAGAHSCLGQALARTELQAVLDVLLRRLPSLELAISVPELRRLEGLAVGGLCDLPVRW</sequence>
<dbReference type="PRINTS" id="PR00359">
    <property type="entry name" value="BP450"/>
</dbReference>
<dbReference type="CDD" id="cd11031">
    <property type="entry name" value="Cyp158A-like"/>
    <property type="match status" value="1"/>
</dbReference>
<feature type="region of interest" description="Disordered" evidence="9">
    <location>
        <begin position="90"/>
        <end position="109"/>
    </location>
</feature>
<comment type="cofactor">
    <cofactor evidence="1">
        <name>heme</name>
        <dbReference type="ChEBI" id="CHEBI:30413"/>
    </cofactor>
</comment>
<keyword evidence="6 8" id="KW-0408">Iron</keyword>
<dbReference type="InterPro" id="IPR017972">
    <property type="entry name" value="Cyt_P450_CS"/>
</dbReference>
<feature type="compositionally biased region" description="Polar residues" evidence="9">
    <location>
        <begin position="95"/>
        <end position="105"/>
    </location>
</feature>
<keyword evidence="7 8" id="KW-0503">Monooxygenase</keyword>